<accession>A0A060GXJ9</accession>
<feature type="signal peptide" evidence="1">
    <location>
        <begin position="1"/>
        <end position="19"/>
    </location>
</feature>
<dbReference type="PROSITE" id="PS51257">
    <property type="entry name" value="PROKAR_LIPOPROTEIN"/>
    <property type="match status" value="1"/>
</dbReference>
<dbReference type="KEGG" id="xfs:D934_00695"/>
<proteinExistence type="predicted"/>
<dbReference type="HOGENOM" id="CLU_1359973_0_0_6"/>
<dbReference type="PATRIC" id="fig|155920.8.peg.169"/>
<evidence type="ECO:0000256" key="1">
    <source>
        <dbReference type="SAM" id="SignalP"/>
    </source>
</evidence>
<dbReference type="EMBL" id="CP006696">
    <property type="protein sequence ID" value="AIC09189.1"/>
    <property type="molecule type" value="Genomic_DNA"/>
</dbReference>
<dbReference type="AlphaFoldDB" id="A0A060GXJ9"/>
<keyword evidence="1" id="KW-0732">Signal</keyword>
<name>A0A060GXJ9_XYLFS</name>
<dbReference type="RefSeq" id="WP_020852119.1">
    <property type="nucleotide sequence ID" value="NZ_CP006696.1"/>
</dbReference>
<gene>
    <name evidence="2" type="ORF">D934_00695</name>
</gene>
<organism evidence="2 3">
    <name type="scientific">Xylella fastidiosa subsp. sandyi Ann-1</name>
    <dbReference type="NCBI Taxonomy" id="155920"/>
    <lineage>
        <taxon>Bacteria</taxon>
        <taxon>Pseudomonadati</taxon>
        <taxon>Pseudomonadota</taxon>
        <taxon>Gammaproteobacteria</taxon>
        <taxon>Lysobacterales</taxon>
        <taxon>Lysobacteraceae</taxon>
        <taxon>Xylella</taxon>
    </lineage>
</organism>
<sequence length="201" mass="21594">MKLRILICLAALLPGTVWLTGCVSIGDQIKDEFSSYAEPKEGELAHIRLIGSRQVKVYPNSTCVNPGAPGSGYPNGWQMYGQRKRDLGMPKLPQTPGHYIEIAARAAQPITAAFSFQTSLFPQKTPWSSGGNVINVNLCNIAYSFVPVAGAHYEVVARENRRVCSVDLTQLTPAADGTWHAVHVPGREVGHCGTSPAAAGH</sequence>
<feature type="chain" id="PRO_5001583254" description="Secreted protein" evidence="1">
    <location>
        <begin position="20"/>
        <end position="201"/>
    </location>
</feature>
<evidence type="ECO:0008006" key="4">
    <source>
        <dbReference type="Google" id="ProtNLM"/>
    </source>
</evidence>
<evidence type="ECO:0000313" key="3">
    <source>
        <dbReference type="Proteomes" id="UP000027215"/>
    </source>
</evidence>
<dbReference type="Proteomes" id="UP000027215">
    <property type="component" value="Chromosome"/>
</dbReference>
<evidence type="ECO:0000313" key="2">
    <source>
        <dbReference type="EMBL" id="AIC09189.1"/>
    </source>
</evidence>
<protein>
    <recommendedName>
        <fullName evidence="4">Secreted protein</fullName>
    </recommendedName>
</protein>
<reference evidence="2 3" key="1">
    <citation type="submission" date="2013-08" db="EMBL/GenBank/DDBJ databases">
        <authorList>
            <person name="Stouthamer R."/>
            <person name="Nunney L."/>
        </authorList>
    </citation>
    <scope>NUCLEOTIDE SEQUENCE [LARGE SCALE GENOMIC DNA]</scope>
    <source>
        <strain evidence="3">ann-1</strain>
    </source>
</reference>